<dbReference type="EC" id="2.7.13.3" evidence="3"/>
<evidence type="ECO:0000256" key="8">
    <source>
        <dbReference type="ARBA" id="ARBA00022989"/>
    </source>
</evidence>
<dbReference type="SMART" id="SM00388">
    <property type="entry name" value="HisKA"/>
    <property type="match status" value="1"/>
</dbReference>
<evidence type="ECO:0000256" key="5">
    <source>
        <dbReference type="ARBA" id="ARBA00022679"/>
    </source>
</evidence>
<evidence type="ECO:0000256" key="11">
    <source>
        <dbReference type="SAM" id="Phobius"/>
    </source>
</evidence>
<dbReference type="InterPro" id="IPR036097">
    <property type="entry name" value="HisK_dim/P_sf"/>
</dbReference>
<dbReference type="PRINTS" id="PR00344">
    <property type="entry name" value="BCTRLSENSOR"/>
</dbReference>
<dbReference type="PANTHER" id="PTHR45436:SF5">
    <property type="entry name" value="SENSOR HISTIDINE KINASE TRCS"/>
    <property type="match status" value="1"/>
</dbReference>
<keyword evidence="5" id="KW-0808">Transferase</keyword>
<dbReference type="Gene3D" id="1.10.287.130">
    <property type="match status" value="1"/>
</dbReference>
<keyword evidence="4" id="KW-0597">Phosphoprotein</keyword>
<dbReference type="InterPro" id="IPR036890">
    <property type="entry name" value="HATPase_C_sf"/>
</dbReference>
<evidence type="ECO:0000256" key="7">
    <source>
        <dbReference type="ARBA" id="ARBA00022777"/>
    </source>
</evidence>
<gene>
    <name evidence="14" type="ORF">CVV68_04765</name>
</gene>
<dbReference type="Pfam" id="PF00512">
    <property type="entry name" value="HisKA"/>
    <property type="match status" value="1"/>
</dbReference>
<evidence type="ECO:0000313" key="15">
    <source>
        <dbReference type="Proteomes" id="UP000247832"/>
    </source>
</evidence>
<dbReference type="AlphaFoldDB" id="A0A2V5LYT1"/>
<dbReference type="Pfam" id="PF00672">
    <property type="entry name" value="HAMP"/>
    <property type="match status" value="1"/>
</dbReference>
<protein>
    <recommendedName>
        <fullName evidence="3">histidine kinase</fullName>
        <ecNumber evidence="3">2.7.13.3</ecNumber>
    </recommendedName>
</protein>
<dbReference type="CDD" id="cd00075">
    <property type="entry name" value="HATPase"/>
    <property type="match status" value="1"/>
</dbReference>
<dbReference type="Pfam" id="PF02518">
    <property type="entry name" value="HATPase_c"/>
    <property type="match status" value="1"/>
</dbReference>
<dbReference type="GO" id="GO:0005886">
    <property type="term" value="C:plasma membrane"/>
    <property type="evidence" value="ECO:0007669"/>
    <property type="project" value="UniProtKB-SubCell"/>
</dbReference>
<dbReference type="RefSeq" id="WP_110499845.1">
    <property type="nucleotide sequence ID" value="NZ_QJVD01000003.1"/>
</dbReference>
<dbReference type="GO" id="GO:0000155">
    <property type="term" value="F:phosphorelay sensor kinase activity"/>
    <property type="evidence" value="ECO:0007669"/>
    <property type="project" value="InterPro"/>
</dbReference>
<dbReference type="EMBL" id="QJVD01000003">
    <property type="protein sequence ID" value="PYI69097.1"/>
    <property type="molecule type" value="Genomic_DNA"/>
</dbReference>
<keyword evidence="7 14" id="KW-0418">Kinase</keyword>
<sequence>MRVRVLGVLGLLSVLLVIGLAYSILSAGSRGLTQDLEINRVFSLNRFSEVAADAASTNEWAGLQTKMDTYSTLYGEGVLIRTQDRTLLSGGLDPHRADVKDALFNASLNLSLTKLAPLRPFGPSSMLVSRSFGSANQVMGEVVLEVDAGTAQAKLRTLWLVVVAAALILEVALLLGAARVTRWVLRPIHRLNSAVVELEATGSMRRLPQDGPPELRELSRSLTAMATAVLGSLEQQRQLIADTSHQLRNPVAALRLRVDLMQLQLKDSTDPETINAVTAELDRVEELLDGVLLLATAENRAFEGVARRAVGPAPASAQHRSSPYLAVQEELERAAASASRNGTRLTLETTRDADAYVACSPFELSQMVGELLENAIKYAGGGNVHITLRAHAETVEIEVSDDGPGMSADELTACTTRFWRSPDHRNIRGTGLGMTIVDRLAEANSGKLVLGTRKPHGLRASLVFPRSVGGPADA</sequence>
<evidence type="ECO:0000256" key="1">
    <source>
        <dbReference type="ARBA" id="ARBA00000085"/>
    </source>
</evidence>
<dbReference type="InterPro" id="IPR003660">
    <property type="entry name" value="HAMP_dom"/>
</dbReference>
<dbReference type="InterPro" id="IPR050428">
    <property type="entry name" value="TCS_sensor_his_kinase"/>
</dbReference>
<comment type="catalytic activity">
    <reaction evidence="1">
        <text>ATP + protein L-histidine = ADP + protein N-phospho-L-histidine.</text>
        <dbReference type="EC" id="2.7.13.3"/>
    </reaction>
</comment>
<keyword evidence="9" id="KW-0902">Two-component regulatory system</keyword>
<evidence type="ECO:0000259" key="12">
    <source>
        <dbReference type="PROSITE" id="PS50109"/>
    </source>
</evidence>
<reference evidence="14 15" key="1">
    <citation type="submission" date="2018-05" db="EMBL/GenBank/DDBJ databases">
        <title>Genetic diversity of glacier-inhabiting Cryobacterium bacteria in China and description of Cryobacterium mengkeensis sp. nov. and Arthrobacter glacialis sp. nov.</title>
        <authorList>
            <person name="Liu Q."/>
            <person name="Xin Y.-H."/>
        </authorList>
    </citation>
    <scope>NUCLEOTIDE SEQUENCE [LARGE SCALE GENOMIC DNA]</scope>
    <source>
        <strain evidence="14 15">LI2</strain>
    </source>
</reference>
<proteinExistence type="predicted"/>
<dbReference type="SMART" id="SM00304">
    <property type="entry name" value="HAMP"/>
    <property type="match status" value="1"/>
</dbReference>
<evidence type="ECO:0000256" key="10">
    <source>
        <dbReference type="ARBA" id="ARBA00023136"/>
    </source>
</evidence>
<dbReference type="Gene3D" id="6.10.340.10">
    <property type="match status" value="1"/>
</dbReference>
<dbReference type="Proteomes" id="UP000247832">
    <property type="component" value="Unassembled WGS sequence"/>
</dbReference>
<feature type="transmembrane region" description="Helical" evidence="11">
    <location>
        <begin position="158"/>
        <end position="180"/>
    </location>
</feature>
<keyword evidence="6 11" id="KW-0812">Transmembrane</keyword>
<evidence type="ECO:0000256" key="2">
    <source>
        <dbReference type="ARBA" id="ARBA00004236"/>
    </source>
</evidence>
<evidence type="ECO:0000256" key="3">
    <source>
        <dbReference type="ARBA" id="ARBA00012438"/>
    </source>
</evidence>
<dbReference type="InterPro" id="IPR004358">
    <property type="entry name" value="Sig_transdc_His_kin-like_C"/>
</dbReference>
<dbReference type="InterPro" id="IPR003594">
    <property type="entry name" value="HATPase_dom"/>
</dbReference>
<organism evidence="14 15">
    <name type="scientific">Arthrobacter livingstonensis</name>
    <dbReference type="NCBI Taxonomy" id="670078"/>
    <lineage>
        <taxon>Bacteria</taxon>
        <taxon>Bacillati</taxon>
        <taxon>Actinomycetota</taxon>
        <taxon>Actinomycetes</taxon>
        <taxon>Micrococcales</taxon>
        <taxon>Micrococcaceae</taxon>
        <taxon>Arthrobacter</taxon>
    </lineage>
</organism>
<accession>A0A2V5LYT1</accession>
<dbReference type="SUPFAM" id="SSF47384">
    <property type="entry name" value="Homodimeric domain of signal transducing histidine kinase"/>
    <property type="match status" value="1"/>
</dbReference>
<dbReference type="CDD" id="cd00082">
    <property type="entry name" value="HisKA"/>
    <property type="match status" value="1"/>
</dbReference>
<comment type="subcellular location">
    <subcellularLocation>
        <location evidence="2">Cell membrane</location>
    </subcellularLocation>
</comment>
<name>A0A2V5LYT1_9MICC</name>
<evidence type="ECO:0000256" key="4">
    <source>
        <dbReference type="ARBA" id="ARBA00022553"/>
    </source>
</evidence>
<evidence type="ECO:0000313" key="14">
    <source>
        <dbReference type="EMBL" id="PYI69097.1"/>
    </source>
</evidence>
<dbReference type="PANTHER" id="PTHR45436">
    <property type="entry name" value="SENSOR HISTIDINE KINASE YKOH"/>
    <property type="match status" value="1"/>
</dbReference>
<evidence type="ECO:0000256" key="9">
    <source>
        <dbReference type="ARBA" id="ARBA00023012"/>
    </source>
</evidence>
<keyword evidence="8 11" id="KW-1133">Transmembrane helix</keyword>
<dbReference type="OrthoDB" id="9786919at2"/>
<keyword evidence="10 11" id="KW-0472">Membrane</keyword>
<dbReference type="Gene3D" id="3.30.565.10">
    <property type="entry name" value="Histidine kinase-like ATPase, C-terminal domain"/>
    <property type="match status" value="1"/>
</dbReference>
<evidence type="ECO:0000259" key="13">
    <source>
        <dbReference type="PROSITE" id="PS50885"/>
    </source>
</evidence>
<dbReference type="PROSITE" id="PS50885">
    <property type="entry name" value="HAMP"/>
    <property type="match status" value="1"/>
</dbReference>
<dbReference type="SUPFAM" id="SSF55874">
    <property type="entry name" value="ATPase domain of HSP90 chaperone/DNA topoisomerase II/histidine kinase"/>
    <property type="match status" value="1"/>
</dbReference>
<dbReference type="PROSITE" id="PS50109">
    <property type="entry name" value="HIS_KIN"/>
    <property type="match status" value="1"/>
</dbReference>
<evidence type="ECO:0000256" key="6">
    <source>
        <dbReference type="ARBA" id="ARBA00022692"/>
    </source>
</evidence>
<keyword evidence="15" id="KW-1185">Reference proteome</keyword>
<dbReference type="InterPro" id="IPR003661">
    <property type="entry name" value="HisK_dim/P_dom"/>
</dbReference>
<feature type="domain" description="HAMP" evidence="13">
    <location>
        <begin position="182"/>
        <end position="234"/>
    </location>
</feature>
<dbReference type="InterPro" id="IPR005467">
    <property type="entry name" value="His_kinase_dom"/>
</dbReference>
<dbReference type="SMART" id="SM00387">
    <property type="entry name" value="HATPase_c"/>
    <property type="match status" value="1"/>
</dbReference>
<comment type="caution">
    <text evidence="14">The sequence shown here is derived from an EMBL/GenBank/DDBJ whole genome shotgun (WGS) entry which is preliminary data.</text>
</comment>
<feature type="domain" description="Histidine kinase" evidence="12">
    <location>
        <begin position="242"/>
        <end position="468"/>
    </location>
</feature>